<gene>
    <name evidence="3" type="ORF">POI8812_00632</name>
</gene>
<dbReference type="Pfam" id="PF13519">
    <property type="entry name" value="VWA_2"/>
    <property type="match status" value="1"/>
</dbReference>
<proteinExistence type="predicted"/>
<keyword evidence="4" id="KW-1185">Reference proteome</keyword>
<dbReference type="RefSeq" id="WP_211310367.1">
    <property type="nucleotide sequence ID" value="NZ_OMKW01000001.1"/>
</dbReference>
<dbReference type="EMBL" id="OMKW01000001">
    <property type="protein sequence ID" value="SPF28334.1"/>
    <property type="molecule type" value="Genomic_DNA"/>
</dbReference>
<reference evidence="3 4" key="1">
    <citation type="submission" date="2018-03" db="EMBL/GenBank/DDBJ databases">
        <authorList>
            <person name="Keele B.F."/>
        </authorList>
    </citation>
    <scope>NUCLEOTIDE SEQUENCE [LARGE SCALE GENOMIC DNA]</scope>
    <source>
        <strain evidence="3 4">CeCT 8812</strain>
    </source>
</reference>
<feature type="signal peptide" evidence="1">
    <location>
        <begin position="1"/>
        <end position="19"/>
    </location>
</feature>
<evidence type="ECO:0000259" key="2">
    <source>
        <dbReference type="PROSITE" id="PS50234"/>
    </source>
</evidence>
<dbReference type="PROSITE" id="PS50234">
    <property type="entry name" value="VWFA"/>
    <property type="match status" value="1"/>
</dbReference>
<organism evidence="3 4">
    <name type="scientific">Pontivivens insulae</name>
    <dbReference type="NCBI Taxonomy" id="1639689"/>
    <lineage>
        <taxon>Bacteria</taxon>
        <taxon>Pseudomonadati</taxon>
        <taxon>Pseudomonadota</taxon>
        <taxon>Alphaproteobacteria</taxon>
        <taxon>Rhodobacterales</taxon>
        <taxon>Paracoccaceae</taxon>
        <taxon>Pontivivens</taxon>
    </lineage>
</organism>
<accession>A0A2R8A7Y1</accession>
<dbReference type="SMART" id="SM00327">
    <property type="entry name" value="VWA"/>
    <property type="match status" value="1"/>
</dbReference>
<dbReference type="Proteomes" id="UP000244932">
    <property type="component" value="Unassembled WGS sequence"/>
</dbReference>
<evidence type="ECO:0000313" key="3">
    <source>
        <dbReference type="EMBL" id="SPF28334.1"/>
    </source>
</evidence>
<dbReference type="Gene3D" id="3.40.50.410">
    <property type="entry name" value="von Willebrand factor, type A domain"/>
    <property type="match status" value="1"/>
</dbReference>
<sequence length="725" mass="75804">MMRRVFAPLFLTLATAAGAQDAVPARTIVVMDGSGSMWGQIDGRTKLEIARETVAEVVGGLPAERQIGLIAYGHRTRGDCSDIEIMVPPAAGTGSAILDAVNNMRFQGRTPLSEAVRRAAVELRFTEDPATVVLVTDGLETCNADPCALGTELEQAGLNFTAHVVGFGLTAEEGAQVSCLAENTGGSYFEASDGAALTDALDRTINASATVVVEQPASPPPPPQPLASLEAADSAVIVSPLVVTWDGPGGEDDYIDIAPADQPRGRWLSWAPLGEGDTVVLRMPPDPGEYVLRYVSTDAPDPIVASRPITVIEGEFVLDGPAFAEPGELMTVHWRGPGGDEDYLDVMDATSNATQNEPTWAWVSEGNPARFHAPVEPGEYNLRYVVQGESTRAVGLAVPLTILPSTAQIVAPAAVQPGSEFPVRAEGPINGNFWVDIVTPGFTDFSGEIDYFYLTETTPEVSESSLTAPSEPGQYELRYVIEDNRFNRRIIRRVPIEVSVSAPADAAIPPHAASAPATVSEPPAPAALQPIVPSAPADDGEQSILNEDVGLTCEGIDPCAVADAQTGLELTLPASWYSDFPVQTSDGVRASFFGPDGDPTVTLNVPNAPGQCRETAQGTLCGPDPRDPAFRLIQTSLGAPAKAPETDAADPTQALIEGILGGVAENGGGEGAAMLQEMLGGMNLQDLQDFATNGGAPAAAPAAESIPVPLNGRDPDALLEQILGQ</sequence>
<evidence type="ECO:0000313" key="4">
    <source>
        <dbReference type="Proteomes" id="UP000244932"/>
    </source>
</evidence>
<dbReference type="SUPFAM" id="SSF53300">
    <property type="entry name" value="vWA-like"/>
    <property type="match status" value="1"/>
</dbReference>
<dbReference type="InterPro" id="IPR002035">
    <property type="entry name" value="VWF_A"/>
</dbReference>
<protein>
    <recommendedName>
        <fullName evidence="2">VWFA domain-containing protein</fullName>
    </recommendedName>
</protein>
<evidence type="ECO:0000256" key="1">
    <source>
        <dbReference type="SAM" id="SignalP"/>
    </source>
</evidence>
<feature type="chain" id="PRO_5015339283" description="VWFA domain-containing protein" evidence="1">
    <location>
        <begin position="20"/>
        <end position="725"/>
    </location>
</feature>
<keyword evidence="1" id="KW-0732">Signal</keyword>
<dbReference type="AlphaFoldDB" id="A0A2R8A7Y1"/>
<feature type="domain" description="VWFA" evidence="2">
    <location>
        <begin position="26"/>
        <end position="205"/>
    </location>
</feature>
<name>A0A2R8A7Y1_9RHOB</name>
<dbReference type="InterPro" id="IPR036465">
    <property type="entry name" value="vWFA_dom_sf"/>
</dbReference>